<keyword evidence="3" id="KW-1185">Reference proteome</keyword>
<evidence type="ECO:0000313" key="3">
    <source>
        <dbReference type="Proteomes" id="UP000181790"/>
    </source>
</evidence>
<dbReference type="Proteomes" id="UP000181790">
    <property type="component" value="Unassembled WGS sequence"/>
</dbReference>
<dbReference type="InterPro" id="IPR052159">
    <property type="entry name" value="Competence_DNA_uptake"/>
</dbReference>
<proteinExistence type="predicted"/>
<dbReference type="SUPFAM" id="SSF56281">
    <property type="entry name" value="Metallo-hydrolase/oxidoreductase"/>
    <property type="match status" value="1"/>
</dbReference>
<comment type="caution">
    <text evidence="2">The sequence shown here is derived from an EMBL/GenBank/DDBJ whole genome shotgun (WGS) entry which is preliminary data.</text>
</comment>
<evidence type="ECO:0000256" key="1">
    <source>
        <dbReference type="SAM" id="SignalP"/>
    </source>
</evidence>
<reference evidence="2 3" key="1">
    <citation type="submission" date="2016-10" db="EMBL/GenBank/DDBJ databases">
        <title>Arsenicibacter rosenii gen. nov., sp. nov., an efficient arsenic-methylating bacterium isolated from an arsenic-contaminated paddy soil.</title>
        <authorList>
            <person name="Huang K."/>
        </authorList>
    </citation>
    <scope>NUCLEOTIDE SEQUENCE [LARGE SCALE GENOMIC DNA]</scope>
    <source>
        <strain evidence="2 3">SM-1</strain>
    </source>
</reference>
<protein>
    <recommendedName>
        <fullName evidence="4">Metallo-beta-lactamase domain-containing protein</fullName>
    </recommendedName>
</protein>
<sequence>MKRVRLFSGKTILFVMLICHGVAAQQTGSPIFSPWKAGYLDIHQINTGRGNATFCILPDGTTLLIDAGAIDPINWRDNKPRNNPILPNDSRQPGEWIARYIRRVMPVKQTSGIDYLLITHFHDDHVGTPKHASRAAAGGYKLSGVTELAEFLPIRRILDRGWPDYTFPQTLRQDSIVINYIHFLENRKIPAERFVAGRLNQIRLVHEAGKYQSQFSIRNLAVNGDVWTGKDEDTRHVFPDLTGVSANQQPNENMCSAVMVMRYGNFDYFAGGDIQGVLPYGAPAWHDVETPVAAVAGPVDVQLLDHHGYADSQNGALMKALRPRVFVVPAWAVSHPGPAVAERLFDASIYPGERDVFVTQLFPEAEAALGPAAAKLKPETGHIVIRVQPGGTSYQVLVLDDADESMRIKAVYGPYQSR</sequence>
<evidence type="ECO:0008006" key="4">
    <source>
        <dbReference type="Google" id="ProtNLM"/>
    </source>
</evidence>
<gene>
    <name evidence="2" type="ORF">BLX24_09810</name>
</gene>
<dbReference type="RefSeq" id="WP_071502956.1">
    <property type="nucleotide sequence ID" value="NZ_MORL01000004.1"/>
</dbReference>
<dbReference type="AlphaFoldDB" id="A0A1S2VKJ8"/>
<evidence type="ECO:0000313" key="2">
    <source>
        <dbReference type="EMBL" id="OIN59274.1"/>
    </source>
</evidence>
<name>A0A1S2VKJ8_9BACT</name>
<dbReference type="Gene3D" id="3.60.15.10">
    <property type="entry name" value="Ribonuclease Z/Hydroxyacylglutathione hydrolase-like"/>
    <property type="match status" value="1"/>
</dbReference>
<accession>A0A1S2VKJ8</accession>
<dbReference type="OrthoDB" id="9761531at2"/>
<dbReference type="EMBL" id="MORL01000004">
    <property type="protein sequence ID" value="OIN59274.1"/>
    <property type="molecule type" value="Genomic_DNA"/>
</dbReference>
<dbReference type="PANTHER" id="PTHR30619:SF1">
    <property type="entry name" value="RECOMBINATION PROTEIN 2"/>
    <property type="match status" value="1"/>
</dbReference>
<organism evidence="2 3">
    <name type="scientific">Arsenicibacter rosenii</name>
    <dbReference type="NCBI Taxonomy" id="1750698"/>
    <lineage>
        <taxon>Bacteria</taxon>
        <taxon>Pseudomonadati</taxon>
        <taxon>Bacteroidota</taxon>
        <taxon>Cytophagia</taxon>
        <taxon>Cytophagales</taxon>
        <taxon>Spirosomataceae</taxon>
        <taxon>Arsenicibacter</taxon>
    </lineage>
</organism>
<dbReference type="InterPro" id="IPR036866">
    <property type="entry name" value="RibonucZ/Hydroxyglut_hydro"/>
</dbReference>
<feature type="signal peptide" evidence="1">
    <location>
        <begin position="1"/>
        <end position="24"/>
    </location>
</feature>
<keyword evidence="1" id="KW-0732">Signal</keyword>
<dbReference type="PANTHER" id="PTHR30619">
    <property type="entry name" value="DNA INTERNALIZATION/COMPETENCE PROTEIN COMEC/REC2"/>
    <property type="match status" value="1"/>
</dbReference>
<feature type="chain" id="PRO_5010222542" description="Metallo-beta-lactamase domain-containing protein" evidence="1">
    <location>
        <begin position="25"/>
        <end position="418"/>
    </location>
</feature>